<reference evidence="1 2" key="1">
    <citation type="journal article" date="2024" name="Science">
        <title>Giant polyketide synthase enzymes in the biosynthesis of giant marine polyether toxins.</title>
        <authorList>
            <person name="Fallon T.R."/>
            <person name="Shende V.V."/>
            <person name="Wierzbicki I.H."/>
            <person name="Pendleton A.L."/>
            <person name="Watervoot N.F."/>
            <person name="Auber R.P."/>
            <person name="Gonzalez D.J."/>
            <person name="Wisecaver J.H."/>
            <person name="Moore B.S."/>
        </authorList>
    </citation>
    <scope>NUCLEOTIDE SEQUENCE [LARGE SCALE GENOMIC DNA]</scope>
    <source>
        <strain evidence="1 2">12B1</strain>
    </source>
</reference>
<keyword evidence="2" id="KW-1185">Reference proteome</keyword>
<accession>A0AB34IN29</accession>
<gene>
    <name evidence="1" type="ORF">AB1Y20_011939</name>
</gene>
<evidence type="ECO:0000313" key="2">
    <source>
        <dbReference type="Proteomes" id="UP001515480"/>
    </source>
</evidence>
<evidence type="ECO:0000313" key="1">
    <source>
        <dbReference type="EMBL" id="KAL1503452.1"/>
    </source>
</evidence>
<protein>
    <submittedName>
        <fullName evidence="1">Uncharacterized protein</fullName>
    </submittedName>
</protein>
<dbReference type="EMBL" id="JBGBPQ010000021">
    <property type="protein sequence ID" value="KAL1503452.1"/>
    <property type="molecule type" value="Genomic_DNA"/>
</dbReference>
<proteinExistence type="predicted"/>
<organism evidence="1 2">
    <name type="scientific">Prymnesium parvum</name>
    <name type="common">Toxic golden alga</name>
    <dbReference type="NCBI Taxonomy" id="97485"/>
    <lineage>
        <taxon>Eukaryota</taxon>
        <taxon>Haptista</taxon>
        <taxon>Haptophyta</taxon>
        <taxon>Prymnesiophyceae</taxon>
        <taxon>Prymnesiales</taxon>
        <taxon>Prymnesiaceae</taxon>
        <taxon>Prymnesium</taxon>
    </lineage>
</organism>
<dbReference type="AlphaFoldDB" id="A0AB34IN29"/>
<comment type="caution">
    <text evidence="1">The sequence shown here is derived from an EMBL/GenBank/DDBJ whole genome shotgun (WGS) entry which is preliminary data.</text>
</comment>
<sequence length="93" mass="10069">MTYQFSQKVSPNIFPSVCAVRLLPGVLSNWSVSWSVELNTCGGCPTRARGMEYSTSTSTPVEPMSTDTSRPAALPSLLASLASKVLRWQSKQS</sequence>
<name>A0AB34IN29_PRYPA</name>
<dbReference type="Proteomes" id="UP001515480">
    <property type="component" value="Unassembled WGS sequence"/>
</dbReference>